<dbReference type="Gene3D" id="1.10.3210.10">
    <property type="entry name" value="Hypothetical protein af1432"/>
    <property type="match status" value="1"/>
</dbReference>
<dbReference type="PANTHER" id="PTHR43155">
    <property type="entry name" value="CYCLIC DI-GMP PHOSPHODIESTERASE PA4108-RELATED"/>
    <property type="match status" value="1"/>
</dbReference>
<sequence>MNDDLYNIMREQDRAVKQGEFDTRRTIFLIAFLRVIEVHEHSIHTTRHSDRVATICHLIGKHMGLPDRELGQLWRCGLLHDIGKIGLSSDVILSDKRLSKKERARVKMHPAYGARILEVAPFFKVEALVTKQHHERFDGNGYPDGLSGKSIHLFARIIHTVDVYDALVAFRGYKDLW</sequence>
<evidence type="ECO:0000313" key="2">
    <source>
        <dbReference type="EMBL" id="GAG38385.1"/>
    </source>
</evidence>
<proteinExistence type="predicted"/>
<comment type="caution">
    <text evidence="2">The sequence shown here is derived from an EMBL/GenBank/DDBJ whole genome shotgun (WGS) entry which is preliminary data.</text>
</comment>
<dbReference type="SMART" id="SM00471">
    <property type="entry name" value="HDc"/>
    <property type="match status" value="1"/>
</dbReference>
<accession>X0X5Q7</accession>
<dbReference type="Pfam" id="PF13487">
    <property type="entry name" value="HD_5"/>
    <property type="match status" value="1"/>
</dbReference>
<feature type="non-terminal residue" evidence="2">
    <location>
        <position position="177"/>
    </location>
</feature>
<protein>
    <recommendedName>
        <fullName evidence="1">HD-GYP domain-containing protein</fullName>
    </recommendedName>
</protein>
<organism evidence="2">
    <name type="scientific">marine sediment metagenome</name>
    <dbReference type="NCBI Taxonomy" id="412755"/>
    <lineage>
        <taxon>unclassified sequences</taxon>
        <taxon>metagenomes</taxon>
        <taxon>ecological metagenomes</taxon>
    </lineage>
</organism>
<dbReference type="InterPro" id="IPR037522">
    <property type="entry name" value="HD_GYP_dom"/>
</dbReference>
<dbReference type="CDD" id="cd00077">
    <property type="entry name" value="HDc"/>
    <property type="match status" value="1"/>
</dbReference>
<name>X0X5Q7_9ZZZZ</name>
<reference evidence="2" key="1">
    <citation type="journal article" date="2014" name="Front. Microbiol.">
        <title>High frequency of phylogenetically diverse reductive dehalogenase-homologous genes in deep subseafloor sedimentary metagenomes.</title>
        <authorList>
            <person name="Kawai M."/>
            <person name="Futagami T."/>
            <person name="Toyoda A."/>
            <person name="Takaki Y."/>
            <person name="Nishi S."/>
            <person name="Hori S."/>
            <person name="Arai W."/>
            <person name="Tsubouchi T."/>
            <person name="Morono Y."/>
            <person name="Uchiyama I."/>
            <person name="Ito T."/>
            <person name="Fujiyama A."/>
            <person name="Inagaki F."/>
            <person name="Takami H."/>
        </authorList>
    </citation>
    <scope>NUCLEOTIDE SEQUENCE</scope>
    <source>
        <strain evidence="2">Expedition CK06-06</strain>
    </source>
</reference>
<evidence type="ECO:0000259" key="1">
    <source>
        <dbReference type="PROSITE" id="PS51832"/>
    </source>
</evidence>
<dbReference type="InterPro" id="IPR003607">
    <property type="entry name" value="HD/PDEase_dom"/>
</dbReference>
<dbReference type="EMBL" id="BARS01045953">
    <property type="protein sequence ID" value="GAG38385.1"/>
    <property type="molecule type" value="Genomic_DNA"/>
</dbReference>
<dbReference type="SUPFAM" id="SSF109604">
    <property type="entry name" value="HD-domain/PDEase-like"/>
    <property type="match status" value="1"/>
</dbReference>
<dbReference type="PANTHER" id="PTHR43155:SF2">
    <property type="entry name" value="CYCLIC DI-GMP PHOSPHODIESTERASE PA4108"/>
    <property type="match status" value="1"/>
</dbReference>
<feature type="domain" description="HD-GYP" evidence="1">
    <location>
        <begin position="23"/>
        <end position="177"/>
    </location>
</feature>
<dbReference type="PROSITE" id="PS51832">
    <property type="entry name" value="HD_GYP"/>
    <property type="match status" value="1"/>
</dbReference>
<gene>
    <name evidence="2" type="ORF">S01H1_69236</name>
</gene>
<dbReference type="AlphaFoldDB" id="X0X5Q7"/>